<proteinExistence type="inferred from homology"/>
<evidence type="ECO:0000256" key="6">
    <source>
        <dbReference type="ARBA" id="ARBA00023242"/>
    </source>
</evidence>
<keyword evidence="4" id="KW-0805">Transcription regulation</keyword>
<dbReference type="EMBL" id="JBJXBP010000006">
    <property type="protein sequence ID" value="KAL3823975.1"/>
    <property type="molecule type" value="Genomic_DNA"/>
</dbReference>
<keyword evidence="5" id="KW-0804">Transcription</keyword>
<comment type="caution">
    <text evidence="8">The sequence shown here is derived from an EMBL/GenBank/DDBJ whole genome shotgun (WGS) entry which is preliminary data.</text>
</comment>
<evidence type="ECO:0000256" key="5">
    <source>
        <dbReference type="ARBA" id="ARBA00023163"/>
    </source>
</evidence>
<dbReference type="AlphaFoldDB" id="A0ABD3SHZ6"/>
<evidence type="ECO:0000256" key="7">
    <source>
        <dbReference type="SAM" id="MobiDB-lite"/>
    </source>
</evidence>
<comment type="similarity">
    <text evidence="2">Belongs to the EAF7 family.</text>
</comment>
<dbReference type="Proteomes" id="UP001634393">
    <property type="component" value="Unassembled WGS sequence"/>
</dbReference>
<accession>A0ABD3SHZ6</accession>
<gene>
    <name evidence="8" type="ORF">ACJIZ3_020004</name>
</gene>
<organism evidence="8 9">
    <name type="scientific">Penstemon smallii</name>
    <dbReference type="NCBI Taxonomy" id="265156"/>
    <lineage>
        <taxon>Eukaryota</taxon>
        <taxon>Viridiplantae</taxon>
        <taxon>Streptophyta</taxon>
        <taxon>Embryophyta</taxon>
        <taxon>Tracheophyta</taxon>
        <taxon>Spermatophyta</taxon>
        <taxon>Magnoliopsida</taxon>
        <taxon>eudicotyledons</taxon>
        <taxon>Gunneridae</taxon>
        <taxon>Pentapetalae</taxon>
        <taxon>asterids</taxon>
        <taxon>lamiids</taxon>
        <taxon>Lamiales</taxon>
        <taxon>Plantaginaceae</taxon>
        <taxon>Cheloneae</taxon>
        <taxon>Penstemon</taxon>
    </lineage>
</organism>
<feature type="compositionally biased region" description="Acidic residues" evidence="7">
    <location>
        <begin position="23"/>
        <end position="33"/>
    </location>
</feature>
<evidence type="ECO:0000313" key="8">
    <source>
        <dbReference type="EMBL" id="KAL3823975.1"/>
    </source>
</evidence>
<evidence type="ECO:0000256" key="1">
    <source>
        <dbReference type="ARBA" id="ARBA00004123"/>
    </source>
</evidence>
<dbReference type="PANTHER" id="PTHR13581">
    <property type="entry name" value="MRG-BINDING PROTEIN"/>
    <property type="match status" value="1"/>
</dbReference>
<evidence type="ECO:0000256" key="2">
    <source>
        <dbReference type="ARBA" id="ARBA00007117"/>
    </source>
</evidence>
<dbReference type="GO" id="GO:0006325">
    <property type="term" value="P:chromatin organization"/>
    <property type="evidence" value="ECO:0007669"/>
    <property type="project" value="UniProtKB-KW"/>
</dbReference>
<dbReference type="GO" id="GO:0005634">
    <property type="term" value="C:nucleus"/>
    <property type="evidence" value="ECO:0007669"/>
    <property type="project" value="UniProtKB-SubCell"/>
</dbReference>
<reference evidence="8 9" key="1">
    <citation type="submission" date="2024-12" db="EMBL/GenBank/DDBJ databases">
        <title>The unique morphological basis and parallel evolutionary history of personate flowers in Penstemon.</title>
        <authorList>
            <person name="Depatie T.H."/>
            <person name="Wessinger C.A."/>
        </authorList>
    </citation>
    <scope>NUCLEOTIDE SEQUENCE [LARGE SCALE GENOMIC DNA]</scope>
    <source>
        <strain evidence="8">WTNN_2</strain>
        <tissue evidence="8">Leaf</tissue>
    </source>
</reference>
<keyword evidence="6" id="KW-0539">Nucleus</keyword>
<feature type="region of interest" description="Disordered" evidence="7">
    <location>
        <begin position="1"/>
        <end position="51"/>
    </location>
</feature>
<evidence type="ECO:0000313" key="9">
    <source>
        <dbReference type="Proteomes" id="UP001634393"/>
    </source>
</evidence>
<evidence type="ECO:0000256" key="3">
    <source>
        <dbReference type="ARBA" id="ARBA00022853"/>
    </source>
</evidence>
<feature type="compositionally biased region" description="Basic and acidic residues" evidence="7">
    <location>
        <begin position="9"/>
        <end position="22"/>
    </location>
</feature>
<keyword evidence="9" id="KW-1185">Reference proteome</keyword>
<dbReference type="InterPro" id="IPR012423">
    <property type="entry name" value="Eaf7/MRGBP"/>
</dbReference>
<protein>
    <submittedName>
        <fullName evidence="8">Uncharacterized protein</fullName>
    </submittedName>
</protein>
<dbReference type="PANTHER" id="PTHR13581:SF5">
    <property type="entry name" value="MRG_MORF4L-BINDING PROTEIN"/>
    <property type="match status" value="1"/>
</dbReference>
<evidence type="ECO:0000256" key="4">
    <source>
        <dbReference type="ARBA" id="ARBA00023015"/>
    </source>
</evidence>
<name>A0ABD3SHZ6_9LAMI</name>
<sequence>MGQMTNGKGKKEAKKEEVKKEEEIEDEEEEIQEQDGISVHTPCKIPTSSQSQEDLEVELELQLLLSFATYPLRKLKGPHRHFVLYGIMEYMRSSFNRPFTAQEVLDLVGRFYNMDVLEPDSDDLEFLTQEEDFRLPQSYFNKDDS</sequence>
<comment type="subcellular location">
    <subcellularLocation>
        <location evidence="1">Nucleus</location>
    </subcellularLocation>
</comment>
<keyword evidence="3" id="KW-0156">Chromatin regulator</keyword>